<evidence type="ECO:0000313" key="3">
    <source>
        <dbReference type="Proteomes" id="UP001549321"/>
    </source>
</evidence>
<dbReference type="PROSITE" id="PS00383">
    <property type="entry name" value="TYR_PHOSPHATASE_1"/>
    <property type="match status" value="1"/>
</dbReference>
<dbReference type="Pfam" id="PF13350">
    <property type="entry name" value="Y_phosphatase3"/>
    <property type="match status" value="1"/>
</dbReference>
<sequence length="188" mass="20720">MSKKRILWIGAAVLAVPVVLGIYIATLLLTGNFHTVIAGELYRSAQPTPTQLERYARNFGIKTVINLRGANESASWYRAEIDESNRLGLAHADFRMSSRAELTEGEAAALIDLFKTAQKPILIHCTDGSDRTSLASALYIAAVARLGEEAAEEQISIRYGHIALPFSPTWPMDMTFEALEPWLGFHDS</sequence>
<keyword evidence="3" id="KW-1185">Reference proteome</keyword>
<comment type="similarity">
    <text evidence="1">Belongs to the protein-tyrosine phosphatase family.</text>
</comment>
<name>A0ABV2R7A3_9HYPH</name>
<reference evidence="2 3" key="1">
    <citation type="submission" date="2024-06" db="EMBL/GenBank/DDBJ databases">
        <title>Sorghum-associated microbial communities from plants grown in Nebraska, USA.</title>
        <authorList>
            <person name="Schachtman D."/>
        </authorList>
    </citation>
    <scope>NUCLEOTIDE SEQUENCE [LARGE SCALE GENOMIC DNA]</scope>
    <source>
        <strain evidence="2 3">3207</strain>
    </source>
</reference>
<dbReference type="Gene3D" id="3.90.190.10">
    <property type="entry name" value="Protein tyrosine phosphatase superfamily"/>
    <property type="match status" value="1"/>
</dbReference>
<dbReference type="PANTHER" id="PTHR31126:SF72">
    <property type="entry name" value="DUAL SPECIFICITY PROTEIN PHOSPHATASE TPBA"/>
    <property type="match status" value="1"/>
</dbReference>
<organism evidence="2 3">
    <name type="scientific">Kaistia defluvii</name>
    <dbReference type="NCBI Taxonomy" id="410841"/>
    <lineage>
        <taxon>Bacteria</taxon>
        <taxon>Pseudomonadati</taxon>
        <taxon>Pseudomonadota</taxon>
        <taxon>Alphaproteobacteria</taxon>
        <taxon>Hyphomicrobiales</taxon>
        <taxon>Kaistiaceae</taxon>
        <taxon>Kaistia</taxon>
    </lineage>
</organism>
<evidence type="ECO:0000313" key="2">
    <source>
        <dbReference type="EMBL" id="MET4636535.1"/>
    </source>
</evidence>
<dbReference type="InterPro" id="IPR016130">
    <property type="entry name" value="Tyr_Pase_AS"/>
</dbReference>
<comment type="caution">
    <text evidence="2">The sequence shown here is derived from an EMBL/GenBank/DDBJ whole genome shotgun (WGS) entry which is preliminary data.</text>
</comment>
<proteinExistence type="inferred from homology"/>
<dbReference type="CDD" id="cd14529">
    <property type="entry name" value="TpbA-like"/>
    <property type="match status" value="1"/>
</dbReference>
<dbReference type="InterPro" id="IPR026893">
    <property type="entry name" value="Tyr/Ser_Pase_IphP-type"/>
</dbReference>
<protein>
    <submittedName>
        <fullName evidence="2">Protein tyrosine/serine phosphatase</fullName>
    </submittedName>
</protein>
<dbReference type="EMBL" id="JBEPSM010000004">
    <property type="protein sequence ID" value="MET4636535.1"/>
    <property type="molecule type" value="Genomic_DNA"/>
</dbReference>
<dbReference type="InterPro" id="IPR029021">
    <property type="entry name" value="Prot-tyrosine_phosphatase-like"/>
</dbReference>
<evidence type="ECO:0000256" key="1">
    <source>
        <dbReference type="ARBA" id="ARBA00009580"/>
    </source>
</evidence>
<dbReference type="RefSeq" id="WP_354554179.1">
    <property type="nucleotide sequence ID" value="NZ_JBEPSM010000004.1"/>
</dbReference>
<gene>
    <name evidence="2" type="ORF">ABIE08_004493</name>
</gene>
<dbReference type="SUPFAM" id="SSF52799">
    <property type="entry name" value="(Phosphotyrosine protein) phosphatases II"/>
    <property type="match status" value="1"/>
</dbReference>
<dbReference type="PANTHER" id="PTHR31126">
    <property type="entry name" value="TYROSINE-PROTEIN PHOSPHATASE"/>
    <property type="match status" value="1"/>
</dbReference>
<accession>A0ABV2R7A3</accession>
<dbReference type="Proteomes" id="UP001549321">
    <property type="component" value="Unassembled WGS sequence"/>
</dbReference>